<sequence>MDDPMTEEELAVEKGEIVLKACDCCLEMLIKLGQFKIDIPGCNIHLLKIHLGIGAGQIFDVHVGGMPGRWEHFIAGDAVHQLANVLDIAKAGELAVSLPALRWFQEVIELGKSDVAYYNKRCILLHGLEKRTRKAYGRLHSDNSMMALWDINGRTSPLAQYLYKMYINENAQFKLQTDLNQTALFRLNSRLNDLMGLNELRQVTTVFIKVGSLRFDSKDSLLETQEAMQAVQRALKRYQGSLRQFHVDDKGAVILVFFGLPPLAHESDASFGIKAGMEICVAFKQIFPDFAIGITTGVVSIGGVGNAVRTEYAVVRCPSEGKGASYHPP</sequence>
<dbReference type="Proteomes" id="UP000673691">
    <property type="component" value="Unassembled WGS sequence"/>
</dbReference>
<name>A0A8H8DIM3_9FUNG</name>
<accession>A0A8H8DIM3</accession>
<dbReference type="PANTHER" id="PTHR47455">
    <property type="entry name" value="ADENYLYL CYCLASE BETA"/>
    <property type="match status" value="1"/>
</dbReference>
<evidence type="ECO:0008006" key="3">
    <source>
        <dbReference type="Google" id="ProtNLM"/>
    </source>
</evidence>
<evidence type="ECO:0000313" key="1">
    <source>
        <dbReference type="EMBL" id="KAG5459984.1"/>
    </source>
</evidence>
<keyword evidence="2" id="KW-1185">Reference proteome</keyword>
<dbReference type="PANTHER" id="PTHR47455:SF1">
    <property type="entry name" value="GUANYLATE CYCLASE DOMAIN-CONTAINING PROTEIN"/>
    <property type="match status" value="1"/>
</dbReference>
<dbReference type="SUPFAM" id="SSF55073">
    <property type="entry name" value="Nucleotide cyclase"/>
    <property type="match status" value="2"/>
</dbReference>
<dbReference type="AlphaFoldDB" id="A0A8H8DIM3"/>
<comment type="caution">
    <text evidence="1">The sequence shown here is derived from an EMBL/GenBank/DDBJ whole genome shotgun (WGS) entry which is preliminary data.</text>
</comment>
<dbReference type="EMBL" id="JAEFCI010005979">
    <property type="protein sequence ID" value="KAG5459984.1"/>
    <property type="molecule type" value="Genomic_DNA"/>
</dbReference>
<evidence type="ECO:0000313" key="2">
    <source>
        <dbReference type="Proteomes" id="UP000673691"/>
    </source>
</evidence>
<dbReference type="InterPro" id="IPR029787">
    <property type="entry name" value="Nucleotide_cyclase"/>
</dbReference>
<organism evidence="1 2">
    <name type="scientific">Olpidium bornovanus</name>
    <dbReference type="NCBI Taxonomy" id="278681"/>
    <lineage>
        <taxon>Eukaryota</taxon>
        <taxon>Fungi</taxon>
        <taxon>Fungi incertae sedis</taxon>
        <taxon>Olpidiomycota</taxon>
        <taxon>Olpidiomycotina</taxon>
        <taxon>Olpidiomycetes</taxon>
        <taxon>Olpidiales</taxon>
        <taxon>Olpidiaceae</taxon>
        <taxon>Olpidium</taxon>
    </lineage>
</organism>
<reference evidence="1 2" key="1">
    <citation type="journal article" name="Sci. Rep.">
        <title>Genome-scale phylogenetic analyses confirm Olpidium as the closest living zoosporic fungus to the non-flagellated, terrestrial fungi.</title>
        <authorList>
            <person name="Chang Y."/>
            <person name="Rochon D."/>
            <person name="Sekimoto S."/>
            <person name="Wang Y."/>
            <person name="Chovatia M."/>
            <person name="Sandor L."/>
            <person name="Salamov A."/>
            <person name="Grigoriev I.V."/>
            <person name="Stajich J.E."/>
            <person name="Spatafora J.W."/>
        </authorList>
    </citation>
    <scope>NUCLEOTIDE SEQUENCE [LARGE SCALE GENOMIC DNA]</scope>
    <source>
        <strain evidence="1">S191</strain>
    </source>
</reference>
<gene>
    <name evidence="1" type="ORF">BJ554DRAFT_8031</name>
</gene>
<protein>
    <recommendedName>
        <fullName evidence="3">Guanylate cyclase domain-containing protein</fullName>
    </recommendedName>
</protein>
<dbReference type="Gene3D" id="3.30.70.1230">
    <property type="entry name" value="Nucleotide cyclase"/>
    <property type="match status" value="2"/>
</dbReference>
<proteinExistence type="predicted"/>
<dbReference type="OrthoDB" id="194468at2759"/>